<keyword evidence="5 8" id="KW-0808">Transferase</keyword>
<feature type="binding site" evidence="8">
    <location>
        <begin position="111"/>
        <end position="114"/>
    </location>
    <ligand>
        <name>(6S)-5,6,7,8-tetrahydrofolate</name>
        <dbReference type="ChEBI" id="CHEBI:57453"/>
    </ligand>
</feature>
<evidence type="ECO:0000259" key="10">
    <source>
        <dbReference type="Pfam" id="PF02911"/>
    </source>
</evidence>
<dbReference type="Pfam" id="PF00551">
    <property type="entry name" value="Formyl_trans_N"/>
    <property type="match status" value="1"/>
</dbReference>
<dbReference type="OrthoDB" id="9802815at2"/>
<comment type="function">
    <text evidence="1 8">Attaches a formyl group to the free amino group of methionyl-tRNA(fMet). The formyl group appears to play a dual role in the initiator identity of N-formylmethionyl-tRNA by promoting its recognition by IF2 and preventing the misappropriation of this tRNA by the elongation apparatus.</text>
</comment>
<dbReference type="Gene3D" id="3.40.50.170">
    <property type="entry name" value="Formyl transferase, N-terminal domain"/>
    <property type="match status" value="1"/>
</dbReference>
<evidence type="ECO:0000259" key="9">
    <source>
        <dbReference type="Pfam" id="PF00551"/>
    </source>
</evidence>
<reference evidence="11 12" key="1">
    <citation type="submission" date="2016-01" db="EMBL/GenBank/DDBJ databases">
        <authorList>
            <person name="Oliw E.H."/>
        </authorList>
    </citation>
    <scope>NUCLEOTIDE SEQUENCE [LARGE SCALE GENOMIC DNA]</scope>
    <source>
        <strain evidence="11 12">KA00635</strain>
    </source>
</reference>
<dbReference type="Proteomes" id="UP000070422">
    <property type="component" value="Unassembled WGS sequence"/>
</dbReference>
<dbReference type="SUPFAM" id="SSF50486">
    <property type="entry name" value="FMT C-terminal domain-like"/>
    <property type="match status" value="1"/>
</dbReference>
<comment type="similarity">
    <text evidence="2 8">Belongs to the Fmt family.</text>
</comment>
<dbReference type="HAMAP" id="MF_00182">
    <property type="entry name" value="Formyl_trans"/>
    <property type="match status" value="1"/>
</dbReference>
<evidence type="ECO:0000256" key="6">
    <source>
        <dbReference type="ARBA" id="ARBA00022917"/>
    </source>
</evidence>
<feature type="domain" description="Formyl transferase C-terminal" evidence="10">
    <location>
        <begin position="205"/>
        <end position="305"/>
    </location>
</feature>
<protein>
    <recommendedName>
        <fullName evidence="4 8">Methionyl-tRNA formyltransferase</fullName>
        <ecNumber evidence="3 8">2.1.2.9</ecNumber>
    </recommendedName>
</protein>
<name>A0A133Y2C0_9LACT</name>
<dbReference type="CDD" id="cd08646">
    <property type="entry name" value="FMT_core_Met-tRNA-FMT_N"/>
    <property type="match status" value="1"/>
</dbReference>
<dbReference type="CDD" id="cd08704">
    <property type="entry name" value="Met_tRNA_FMT_C"/>
    <property type="match status" value="1"/>
</dbReference>
<dbReference type="EC" id="2.1.2.9" evidence="3 8"/>
<dbReference type="InterPro" id="IPR041711">
    <property type="entry name" value="Met-tRNA-FMT_N"/>
</dbReference>
<dbReference type="PATRIC" id="fig|87541.4.peg.588"/>
<dbReference type="InterPro" id="IPR002376">
    <property type="entry name" value="Formyl_transf_N"/>
</dbReference>
<dbReference type="GO" id="GO:0004479">
    <property type="term" value="F:methionyl-tRNA formyltransferase activity"/>
    <property type="evidence" value="ECO:0007669"/>
    <property type="project" value="UniProtKB-UniRule"/>
</dbReference>
<dbReference type="Pfam" id="PF02911">
    <property type="entry name" value="Formyl_trans_C"/>
    <property type="match status" value="1"/>
</dbReference>
<feature type="domain" description="Formyl transferase N-terminal" evidence="9">
    <location>
        <begin position="3"/>
        <end position="181"/>
    </location>
</feature>
<gene>
    <name evidence="8" type="primary">fmt</name>
    <name evidence="11" type="ORF">HMPREF3187_00587</name>
</gene>
<keyword evidence="6 8" id="KW-0648">Protein biosynthesis</keyword>
<organism evidence="11 12">
    <name type="scientific">Aerococcus christensenii</name>
    <dbReference type="NCBI Taxonomy" id="87541"/>
    <lineage>
        <taxon>Bacteria</taxon>
        <taxon>Bacillati</taxon>
        <taxon>Bacillota</taxon>
        <taxon>Bacilli</taxon>
        <taxon>Lactobacillales</taxon>
        <taxon>Aerococcaceae</taxon>
        <taxon>Aerococcus</taxon>
    </lineage>
</organism>
<evidence type="ECO:0000256" key="1">
    <source>
        <dbReference type="ARBA" id="ARBA00002606"/>
    </source>
</evidence>
<evidence type="ECO:0000256" key="4">
    <source>
        <dbReference type="ARBA" id="ARBA00016014"/>
    </source>
</evidence>
<dbReference type="AlphaFoldDB" id="A0A133Y2C0"/>
<evidence type="ECO:0000313" key="12">
    <source>
        <dbReference type="Proteomes" id="UP000070422"/>
    </source>
</evidence>
<evidence type="ECO:0000256" key="7">
    <source>
        <dbReference type="ARBA" id="ARBA00048558"/>
    </source>
</evidence>
<evidence type="ECO:0000313" key="11">
    <source>
        <dbReference type="EMBL" id="KXB37321.1"/>
    </source>
</evidence>
<evidence type="ECO:0000256" key="3">
    <source>
        <dbReference type="ARBA" id="ARBA00012261"/>
    </source>
</evidence>
<dbReference type="SUPFAM" id="SSF53328">
    <property type="entry name" value="Formyltransferase"/>
    <property type="match status" value="1"/>
</dbReference>
<evidence type="ECO:0000256" key="2">
    <source>
        <dbReference type="ARBA" id="ARBA00010699"/>
    </source>
</evidence>
<dbReference type="InterPro" id="IPR036477">
    <property type="entry name" value="Formyl_transf_N_sf"/>
</dbReference>
<dbReference type="EMBL" id="LSCQ01000027">
    <property type="protein sequence ID" value="KXB37321.1"/>
    <property type="molecule type" value="Genomic_DNA"/>
</dbReference>
<dbReference type="InterPro" id="IPR005793">
    <property type="entry name" value="Formyl_trans_C"/>
</dbReference>
<sequence>MKKIVFMGTPAFSVPSLKTLVDSPDYEVVGVVTQPDREVGRKRKLTPSPVKEAALEAGLPVYQPEKIGQDQGVEELLDSGVDLLVTAAYGQFLPERLLQLPRYGAINLHASLLPKYRGGAPVHYAIWKGEKQTGITIMRMVKKMDAGPILTQATIAIESETTVSELFDQLSELAADLLMDTLPDLFAGVLEEIEQDEELATFSPNITREQERIDWHQTAQVIHDQIRAFNAWPVAHTIWNDKRWKIWASRVVEGEETQQEPGTLIKLAKKPAAFWIACGQGTVLAITEIQPAGKKAMVIQNFLNGGAGHFEVGDKFQSACD</sequence>
<dbReference type="PROSITE" id="PS00373">
    <property type="entry name" value="GART"/>
    <property type="match status" value="1"/>
</dbReference>
<dbReference type="NCBIfam" id="TIGR00460">
    <property type="entry name" value="fmt"/>
    <property type="match status" value="1"/>
</dbReference>
<dbReference type="STRING" id="87541.AWM71_01615"/>
<dbReference type="InterPro" id="IPR001555">
    <property type="entry name" value="GART_AS"/>
</dbReference>
<dbReference type="PANTHER" id="PTHR11138:SF5">
    <property type="entry name" value="METHIONYL-TRNA FORMYLTRANSFERASE, MITOCHONDRIAL"/>
    <property type="match status" value="1"/>
</dbReference>
<proteinExistence type="inferred from homology"/>
<comment type="caution">
    <text evidence="11">The sequence shown here is derived from an EMBL/GenBank/DDBJ whole genome shotgun (WGS) entry which is preliminary data.</text>
</comment>
<dbReference type="InterPro" id="IPR011034">
    <property type="entry name" value="Formyl_transferase-like_C_sf"/>
</dbReference>
<dbReference type="Gene3D" id="3.10.25.10">
    <property type="entry name" value="Formyl transferase, C-terminal domain"/>
    <property type="match status" value="1"/>
</dbReference>
<dbReference type="PANTHER" id="PTHR11138">
    <property type="entry name" value="METHIONYL-TRNA FORMYLTRANSFERASE"/>
    <property type="match status" value="1"/>
</dbReference>
<accession>A0A133Y2C0</accession>
<dbReference type="InterPro" id="IPR037022">
    <property type="entry name" value="Formyl_trans_C_sf"/>
</dbReference>
<dbReference type="InterPro" id="IPR044135">
    <property type="entry name" value="Met-tRNA-FMT_C"/>
</dbReference>
<evidence type="ECO:0000256" key="5">
    <source>
        <dbReference type="ARBA" id="ARBA00022679"/>
    </source>
</evidence>
<dbReference type="InterPro" id="IPR005794">
    <property type="entry name" value="Fmt"/>
</dbReference>
<comment type="catalytic activity">
    <reaction evidence="7 8">
        <text>L-methionyl-tRNA(fMet) + (6R)-10-formyltetrahydrofolate = N-formyl-L-methionyl-tRNA(fMet) + (6S)-5,6,7,8-tetrahydrofolate + H(+)</text>
        <dbReference type="Rhea" id="RHEA:24380"/>
        <dbReference type="Rhea" id="RHEA-COMP:9952"/>
        <dbReference type="Rhea" id="RHEA-COMP:9953"/>
        <dbReference type="ChEBI" id="CHEBI:15378"/>
        <dbReference type="ChEBI" id="CHEBI:57453"/>
        <dbReference type="ChEBI" id="CHEBI:78530"/>
        <dbReference type="ChEBI" id="CHEBI:78844"/>
        <dbReference type="ChEBI" id="CHEBI:195366"/>
        <dbReference type="EC" id="2.1.2.9"/>
    </reaction>
</comment>
<evidence type="ECO:0000256" key="8">
    <source>
        <dbReference type="HAMAP-Rule" id="MF_00182"/>
    </source>
</evidence>
<dbReference type="RefSeq" id="WP_060936621.1">
    <property type="nucleotide sequence ID" value="NZ_JASOZP010000003.1"/>
</dbReference>
<dbReference type="GO" id="GO:0005829">
    <property type="term" value="C:cytosol"/>
    <property type="evidence" value="ECO:0007669"/>
    <property type="project" value="TreeGrafter"/>
</dbReference>